<evidence type="ECO:0000256" key="6">
    <source>
        <dbReference type="SAM" id="Phobius"/>
    </source>
</evidence>
<evidence type="ECO:0000313" key="9">
    <source>
        <dbReference type="Proteomes" id="UP001500350"/>
    </source>
</evidence>
<dbReference type="InterPro" id="IPR051783">
    <property type="entry name" value="NAD(P)-dependent_oxidoreduct"/>
</dbReference>
<feature type="domain" description="NAD(P)-binding" evidence="7">
    <location>
        <begin position="13"/>
        <end position="130"/>
    </location>
</feature>
<name>A0ABN2CQN5_9MICO</name>
<keyword evidence="5 6" id="KW-0472">Membrane</keyword>
<evidence type="ECO:0000256" key="4">
    <source>
        <dbReference type="ARBA" id="ARBA00022989"/>
    </source>
</evidence>
<evidence type="ECO:0000313" key="8">
    <source>
        <dbReference type="EMBL" id="GAA1561616.1"/>
    </source>
</evidence>
<accession>A0ABN2CQN5</accession>
<feature type="transmembrane region" description="Helical" evidence="6">
    <location>
        <begin position="447"/>
        <end position="468"/>
    </location>
</feature>
<evidence type="ECO:0000256" key="3">
    <source>
        <dbReference type="ARBA" id="ARBA00022692"/>
    </source>
</evidence>
<evidence type="ECO:0000256" key="2">
    <source>
        <dbReference type="ARBA" id="ARBA00007524"/>
    </source>
</evidence>
<dbReference type="CDD" id="cd15904">
    <property type="entry name" value="TSPO_MBR"/>
    <property type="match status" value="1"/>
</dbReference>
<reference evidence="8 9" key="1">
    <citation type="journal article" date="2019" name="Int. J. Syst. Evol. Microbiol.">
        <title>The Global Catalogue of Microorganisms (GCM) 10K type strain sequencing project: providing services to taxonomists for standard genome sequencing and annotation.</title>
        <authorList>
            <consortium name="The Broad Institute Genomics Platform"/>
            <consortium name="The Broad Institute Genome Sequencing Center for Infectious Disease"/>
            <person name="Wu L."/>
            <person name="Ma J."/>
        </authorList>
    </citation>
    <scope>NUCLEOTIDE SEQUENCE [LARGE SCALE GENOMIC DNA]</scope>
    <source>
        <strain evidence="8 9">JCM 14589</strain>
    </source>
</reference>
<dbReference type="Pfam" id="PF13460">
    <property type="entry name" value="NAD_binding_10"/>
    <property type="match status" value="1"/>
</dbReference>
<keyword evidence="9" id="KW-1185">Reference proteome</keyword>
<gene>
    <name evidence="8" type="ORF">GCM10009763_07700</name>
</gene>
<comment type="subcellular location">
    <subcellularLocation>
        <location evidence="1">Membrane</location>
        <topology evidence="1">Multi-pass membrane protein</topology>
    </subcellularLocation>
</comment>
<evidence type="ECO:0000259" key="7">
    <source>
        <dbReference type="Pfam" id="PF13460"/>
    </source>
</evidence>
<keyword evidence="4 6" id="KW-1133">Transmembrane helix</keyword>
<protein>
    <recommendedName>
        <fullName evidence="7">NAD(P)-binding domain-containing protein</fullName>
    </recommendedName>
</protein>
<comment type="caution">
    <text evidence="8">The sequence shown here is derived from an EMBL/GenBank/DDBJ whole genome shotgun (WGS) entry which is preliminary data.</text>
</comment>
<evidence type="ECO:0000256" key="5">
    <source>
        <dbReference type="ARBA" id="ARBA00023136"/>
    </source>
</evidence>
<feature type="transmembrane region" description="Helical" evidence="6">
    <location>
        <begin position="316"/>
        <end position="337"/>
    </location>
</feature>
<dbReference type="SUPFAM" id="SSF51735">
    <property type="entry name" value="NAD(P)-binding Rossmann-fold domains"/>
    <property type="match status" value="1"/>
</dbReference>
<dbReference type="Pfam" id="PF03073">
    <property type="entry name" value="TspO_MBR"/>
    <property type="match status" value="1"/>
</dbReference>
<dbReference type="EMBL" id="BAAANW010000007">
    <property type="protein sequence ID" value="GAA1561616.1"/>
    <property type="molecule type" value="Genomic_DNA"/>
</dbReference>
<comment type="similarity">
    <text evidence="2">Belongs to the TspO/BZRP family.</text>
</comment>
<feature type="transmembrane region" description="Helical" evidence="6">
    <location>
        <begin position="358"/>
        <end position="380"/>
    </location>
</feature>
<keyword evidence="3 6" id="KW-0812">Transmembrane</keyword>
<dbReference type="InterPro" id="IPR038330">
    <property type="entry name" value="TspO/MBR-related_sf"/>
</dbReference>
<dbReference type="InterPro" id="IPR016040">
    <property type="entry name" value="NAD(P)-bd_dom"/>
</dbReference>
<dbReference type="PANTHER" id="PTHR48079:SF6">
    <property type="entry name" value="NAD(P)-BINDING DOMAIN-CONTAINING PROTEIN-RELATED"/>
    <property type="match status" value="1"/>
</dbReference>
<dbReference type="Gene3D" id="3.40.50.720">
    <property type="entry name" value="NAD(P)-binding Rossmann-like Domain"/>
    <property type="match status" value="1"/>
</dbReference>
<organism evidence="8 9">
    <name type="scientific">Dermacoccus profundi</name>
    <dbReference type="NCBI Taxonomy" id="322602"/>
    <lineage>
        <taxon>Bacteria</taxon>
        <taxon>Bacillati</taxon>
        <taxon>Actinomycetota</taxon>
        <taxon>Actinomycetes</taxon>
        <taxon>Micrococcales</taxon>
        <taxon>Dermacoccaceae</taxon>
        <taxon>Dermacoccus</taxon>
    </lineage>
</organism>
<dbReference type="InterPro" id="IPR004307">
    <property type="entry name" value="TspO_MBR"/>
</dbReference>
<sequence length="474" mass="50502">MDFMTSRLALVTGATGYVGGQVAAELVERGWRVRVLSRSEKKVRALPWGEHVEVVEGDASEASDVARAMEDVDVAWYLLHSMSTSDDFVSEEKEMASTFADAARDAGVSRIVYLGGLHPDDEDVEQLSDHLRSRVEVGHVLIDSGVPTAALQAGVVIGDESSSFIMLRNLSERLPGAIAPKWIKNRIQPIAVADAVHYLVGAADLPADVSRTFDIGGPEPMPYGDMMKRYAKATKRWLPRIVGTAPVTTAGLAGHWIGLVTPVSSSLAAPLIGSLQHDTVVHERDLDDLVGAPPGGHTTFEDAVRAAVKDLDTSRWVRTLGLTSAAVAATAVAGSLLTDPKSAWYRTLRKPAIQPPPAAFPIVWSALYTDLALISSLTIADLAETGRTKEQRAYIAALAANLALNVGWNGTFFAAKKLRPAVLEAAALAASSADLVRRAHKASPEKGVVLAPYAAWTGFATVLSAVIARRNPGR</sequence>
<feature type="transmembrane region" description="Helical" evidence="6">
    <location>
        <begin position="392"/>
        <end position="415"/>
    </location>
</feature>
<dbReference type="InterPro" id="IPR036291">
    <property type="entry name" value="NAD(P)-bd_dom_sf"/>
</dbReference>
<dbReference type="Gene3D" id="1.20.1260.100">
    <property type="entry name" value="TspO/MBR protein"/>
    <property type="match status" value="1"/>
</dbReference>
<evidence type="ECO:0000256" key="1">
    <source>
        <dbReference type="ARBA" id="ARBA00004141"/>
    </source>
</evidence>
<dbReference type="Proteomes" id="UP001500350">
    <property type="component" value="Unassembled WGS sequence"/>
</dbReference>
<dbReference type="PANTHER" id="PTHR48079">
    <property type="entry name" value="PROTEIN YEEZ"/>
    <property type="match status" value="1"/>
</dbReference>
<proteinExistence type="inferred from homology"/>